<keyword evidence="2" id="KW-1185">Reference proteome</keyword>
<dbReference type="PANTHER" id="PTHR46586:SF4">
    <property type="match status" value="1"/>
</dbReference>
<dbReference type="OrthoDB" id="76773at2759"/>
<gene>
    <name evidence="1" type="ORF">DFA_04021</name>
</gene>
<dbReference type="PANTHER" id="PTHR46586">
    <property type="entry name" value="ANKYRIN REPEAT-CONTAINING PROTEIN"/>
    <property type="match status" value="1"/>
</dbReference>
<evidence type="ECO:0008006" key="3">
    <source>
        <dbReference type="Google" id="ProtNLM"/>
    </source>
</evidence>
<evidence type="ECO:0000313" key="2">
    <source>
        <dbReference type="Proteomes" id="UP000007797"/>
    </source>
</evidence>
<dbReference type="RefSeq" id="XP_004366431.1">
    <property type="nucleotide sequence ID" value="XM_004366374.1"/>
</dbReference>
<dbReference type="Proteomes" id="UP000007797">
    <property type="component" value="Unassembled WGS sequence"/>
</dbReference>
<dbReference type="EMBL" id="GL883018">
    <property type="protein sequence ID" value="EGG18527.1"/>
    <property type="molecule type" value="Genomic_DNA"/>
</dbReference>
<dbReference type="InterPro" id="IPR052050">
    <property type="entry name" value="SecEffector_AnkRepeat"/>
</dbReference>
<dbReference type="GeneID" id="14870275"/>
<evidence type="ECO:0000313" key="1">
    <source>
        <dbReference type="EMBL" id="EGG18527.1"/>
    </source>
</evidence>
<dbReference type="InterPro" id="IPR036770">
    <property type="entry name" value="Ankyrin_rpt-contain_sf"/>
</dbReference>
<dbReference type="Gene3D" id="1.25.40.20">
    <property type="entry name" value="Ankyrin repeat-containing domain"/>
    <property type="match status" value="3"/>
</dbReference>
<dbReference type="InterPro" id="IPR002110">
    <property type="entry name" value="Ankyrin_rpt"/>
</dbReference>
<name>F4Q126_CACFS</name>
<dbReference type="AlphaFoldDB" id="F4Q126"/>
<dbReference type="SUPFAM" id="SSF48403">
    <property type="entry name" value="Ankyrin repeat"/>
    <property type="match status" value="2"/>
</dbReference>
<proteinExistence type="predicted"/>
<dbReference type="KEGG" id="dfa:DFA_04021"/>
<organism evidence="1 2">
    <name type="scientific">Cavenderia fasciculata</name>
    <name type="common">Slime mold</name>
    <name type="synonym">Dictyostelium fasciculatum</name>
    <dbReference type="NCBI Taxonomy" id="261658"/>
    <lineage>
        <taxon>Eukaryota</taxon>
        <taxon>Amoebozoa</taxon>
        <taxon>Evosea</taxon>
        <taxon>Eumycetozoa</taxon>
        <taxon>Dictyostelia</taxon>
        <taxon>Acytosteliales</taxon>
        <taxon>Cavenderiaceae</taxon>
        <taxon>Cavenderia</taxon>
    </lineage>
</organism>
<protein>
    <recommendedName>
        <fullName evidence="3">Ankyrin repeat-containing protein</fullName>
    </recommendedName>
</protein>
<dbReference type="Pfam" id="PF12796">
    <property type="entry name" value="Ank_2"/>
    <property type="match status" value="1"/>
</dbReference>
<dbReference type="SMART" id="SM00248">
    <property type="entry name" value="ANK"/>
    <property type="match status" value="4"/>
</dbReference>
<accession>F4Q126</accession>
<reference evidence="2" key="1">
    <citation type="journal article" date="2011" name="Genome Res.">
        <title>Phylogeny-wide analysis of social amoeba genomes highlights ancient origins for complex intercellular communication.</title>
        <authorList>
            <person name="Heidel A.J."/>
            <person name="Lawal H.M."/>
            <person name="Felder M."/>
            <person name="Schilde C."/>
            <person name="Helps N.R."/>
            <person name="Tunggal B."/>
            <person name="Rivero F."/>
            <person name="John U."/>
            <person name="Schleicher M."/>
            <person name="Eichinger L."/>
            <person name="Platzer M."/>
            <person name="Noegel A.A."/>
            <person name="Schaap P."/>
            <person name="Gloeckner G."/>
        </authorList>
    </citation>
    <scope>NUCLEOTIDE SEQUENCE [LARGE SCALE GENOMIC DNA]</scope>
    <source>
        <strain evidence="2">SH3</strain>
    </source>
</reference>
<sequence length="648" mass="74076">MSLTTTTTFNDVFKMTYIRSLIFNHIDQIFKVEYDAKRHDAKRYMGTKGRDIIQLPCLAMISKYAMPLQFIRHYLPSDCNQVLPQRRAQVIDQYCRHPNATLDTLKYLLEWSSDCKPVDRDMINIMVENEKIELVEFIIKNYPYLLTNQYIRLSELCRRGYLSAIKLLYTLKNVKLNDRNAMNTASCKGFIDIVKYLHERNVDSSNAMGCLNLEMIKYLHYTVGAESSSGTLCAMTKDNNDILEIVKFFHGQEKHQDVFNHSIMRSAAEEGLLDVVEFLHYNRSEGASSDTMDEAAKYGQLDIVKFLHFNRSEGATTRAIDYCSDLETIKFLHFNRTEGATTHAMDRAASKRHIEIVKFLDEHRTEGATTDAMDLCSDLEIVKFLHFNRTEGATTKAMDYAAEMGNIEIIEFLHQHRQEGCTTNALENAIKNGHTETIEYLVQVIKCKCSSVAVQTAIEKGRLDIISLLYDNYPNNNDSDDIWKTNNMDLAAKLGFLDIVLFLHQHRQEGCTTDALDNACKFGFMDIVLFLHQHRTEGATHKALCGAASNGHFEMVQFLYNNRQEEVDIARALESSCFNSRIEIVSFLVDILIKEKEEKGLLTVQQQENIEKAIISASALGRLAFVQHIILSLNITTLSRVTVSINMK</sequence>